<evidence type="ECO:0000313" key="2">
    <source>
        <dbReference type="EMBL" id="BAD33206.1"/>
    </source>
</evidence>
<dbReference type="Proteomes" id="UP000000763">
    <property type="component" value="Chromosome 9"/>
</dbReference>
<dbReference type="AlphaFoldDB" id="Q69TB8"/>
<protein>
    <submittedName>
        <fullName evidence="2">Uncharacterized protein</fullName>
    </submittedName>
</protein>
<keyword evidence="1" id="KW-1133">Transmembrane helix</keyword>
<reference evidence="3" key="1">
    <citation type="journal article" date="2005" name="Nature">
        <title>The map-based sequence of the rice genome.</title>
        <authorList>
            <consortium name="International rice genome sequencing project (IRGSP)"/>
            <person name="Matsumoto T."/>
            <person name="Wu J."/>
            <person name="Kanamori H."/>
            <person name="Katayose Y."/>
            <person name="Fujisawa M."/>
            <person name="Namiki N."/>
            <person name="Mizuno H."/>
            <person name="Yamamoto K."/>
            <person name="Antonio B.A."/>
            <person name="Baba T."/>
            <person name="Sakata K."/>
            <person name="Nagamura Y."/>
            <person name="Aoki H."/>
            <person name="Arikawa K."/>
            <person name="Arita K."/>
            <person name="Bito T."/>
            <person name="Chiden Y."/>
            <person name="Fujitsuka N."/>
            <person name="Fukunaka R."/>
            <person name="Hamada M."/>
            <person name="Harada C."/>
            <person name="Hayashi A."/>
            <person name="Hijishita S."/>
            <person name="Honda M."/>
            <person name="Hosokawa S."/>
            <person name="Ichikawa Y."/>
            <person name="Idonuma A."/>
            <person name="Iijima M."/>
            <person name="Ikeda M."/>
            <person name="Ikeno M."/>
            <person name="Ito K."/>
            <person name="Ito S."/>
            <person name="Ito T."/>
            <person name="Ito Y."/>
            <person name="Ito Y."/>
            <person name="Iwabuchi A."/>
            <person name="Kamiya K."/>
            <person name="Karasawa W."/>
            <person name="Kurita K."/>
            <person name="Katagiri S."/>
            <person name="Kikuta A."/>
            <person name="Kobayashi H."/>
            <person name="Kobayashi N."/>
            <person name="Machita K."/>
            <person name="Maehara T."/>
            <person name="Masukawa M."/>
            <person name="Mizubayashi T."/>
            <person name="Mukai Y."/>
            <person name="Nagasaki H."/>
            <person name="Nagata Y."/>
            <person name="Naito S."/>
            <person name="Nakashima M."/>
            <person name="Nakama Y."/>
            <person name="Nakamichi Y."/>
            <person name="Nakamura M."/>
            <person name="Meguro A."/>
            <person name="Negishi M."/>
            <person name="Ohta I."/>
            <person name="Ohta T."/>
            <person name="Okamoto M."/>
            <person name="Ono N."/>
            <person name="Saji S."/>
            <person name="Sakaguchi M."/>
            <person name="Sakai K."/>
            <person name="Shibata M."/>
            <person name="Shimokawa T."/>
            <person name="Song J."/>
            <person name="Takazaki Y."/>
            <person name="Terasawa K."/>
            <person name="Tsugane M."/>
            <person name="Tsuji K."/>
            <person name="Ueda S."/>
            <person name="Waki K."/>
            <person name="Yamagata H."/>
            <person name="Yamamoto M."/>
            <person name="Yamamoto S."/>
            <person name="Yamane H."/>
            <person name="Yoshiki S."/>
            <person name="Yoshihara R."/>
            <person name="Yukawa K."/>
            <person name="Zhong H."/>
            <person name="Yano M."/>
            <person name="Yuan Q."/>
            <person name="Ouyang S."/>
            <person name="Liu J."/>
            <person name="Jones K.M."/>
            <person name="Gansberger K."/>
            <person name="Moffat K."/>
            <person name="Hill J."/>
            <person name="Bera J."/>
            <person name="Fadrosh D."/>
            <person name="Jin S."/>
            <person name="Johri S."/>
            <person name="Kim M."/>
            <person name="Overton L."/>
            <person name="Reardon M."/>
            <person name="Tsitrin T."/>
            <person name="Vuong H."/>
            <person name="Weaver B."/>
            <person name="Ciecko A."/>
            <person name="Tallon L."/>
            <person name="Jackson J."/>
            <person name="Pai G."/>
            <person name="Aken S.V."/>
            <person name="Utterback T."/>
            <person name="Reidmuller S."/>
            <person name="Feldblyum T."/>
            <person name="Hsiao J."/>
            <person name="Zismann V."/>
            <person name="Iobst S."/>
            <person name="de Vazeille A.R."/>
            <person name="Buell C.R."/>
            <person name="Ying K."/>
            <person name="Li Y."/>
            <person name="Lu T."/>
            <person name="Huang Y."/>
            <person name="Zhao Q."/>
            <person name="Feng Q."/>
            <person name="Zhang L."/>
            <person name="Zhu J."/>
            <person name="Weng Q."/>
            <person name="Mu J."/>
            <person name="Lu Y."/>
            <person name="Fan D."/>
            <person name="Liu Y."/>
            <person name="Guan J."/>
            <person name="Zhang Y."/>
            <person name="Yu S."/>
            <person name="Liu X."/>
            <person name="Zhang Y."/>
            <person name="Hong G."/>
            <person name="Han B."/>
            <person name="Choisne N."/>
            <person name="Demange N."/>
            <person name="Orjeda G."/>
            <person name="Samain S."/>
            <person name="Cattolico L."/>
            <person name="Pelletier E."/>
            <person name="Couloux A."/>
            <person name="Segurens B."/>
            <person name="Wincker P."/>
            <person name="D'Hont A."/>
            <person name="Scarpelli C."/>
            <person name="Weissenbach J."/>
            <person name="Salanoubat M."/>
            <person name="Quetier F."/>
            <person name="Yu Y."/>
            <person name="Kim H.R."/>
            <person name="Rambo T."/>
            <person name="Currie J."/>
            <person name="Collura K."/>
            <person name="Luo M."/>
            <person name="Yang T."/>
            <person name="Ammiraju J.S.S."/>
            <person name="Engler F."/>
            <person name="Soderlund C."/>
            <person name="Wing R.A."/>
            <person name="Palmer L.E."/>
            <person name="de la Bastide M."/>
            <person name="Spiegel L."/>
            <person name="Nascimento L."/>
            <person name="Zutavern T."/>
            <person name="O'Shaughnessy A."/>
            <person name="Dike S."/>
            <person name="Dedhia N."/>
            <person name="Preston R."/>
            <person name="Balija V."/>
            <person name="McCombie W.R."/>
            <person name="Chow T."/>
            <person name="Chen H."/>
            <person name="Chung M."/>
            <person name="Chen C."/>
            <person name="Shaw J."/>
            <person name="Wu H."/>
            <person name="Hsiao K."/>
            <person name="Chao Y."/>
            <person name="Chu M."/>
            <person name="Cheng C."/>
            <person name="Hour A."/>
            <person name="Lee P."/>
            <person name="Lin S."/>
            <person name="Lin Y."/>
            <person name="Liou J."/>
            <person name="Liu S."/>
            <person name="Hsing Y."/>
            <person name="Raghuvanshi S."/>
            <person name="Mohanty A."/>
            <person name="Bharti A.K."/>
            <person name="Gaur A."/>
            <person name="Gupta V."/>
            <person name="Kumar D."/>
            <person name="Ravi V."/>
            <person name="Vij S."/>
            <person name="Kapur A."/>
            <person name="Khurana P."/>
            <person name="Khurana P."/>
            <person name="Khurana J.P."/>
            <person name="Tyagi A.K."/>
            <person name="Gaikwad K."/>
            <person name="Singh A."/>
            <person name="Dalal V."/>
            <person name="Srivastava S."/>
            <person name="Dixit A."/>
            <person name="Pal A.K."/>
            <person name="Ghazi I.A."/>
            <person name="Yadav M."/>
            <person name="Pandit A."/>
            <person name="Bhargava A."/>
            <person name="Sureshbabu K."/>
            <person name="Batra K."/>
            <person name="Sharma T.R."/>
            <person name="Mohapatra T."/>
            <person name="Singh N.K."/>
            <person name="Messing J."/>
            <person name="Nelson A.B."/>
            <person name="Fuks G."/>
            <person name="Kavchok S."/>
            <person name="Keizer G."/>
            <person name="Linton E."/>
            <person name="Llaca V."/>
            <person name="Song R."/>
            <person name="Tanyolac B."/>
            <person name="Young S."/>
            <person name="Ho-Il K."/>
            <person name="Hahn J.H."/>
            <person name="Sangsakoo G."/>
            <person name="Vanavichit A."/>
            <person name="de Mattos Luiz.A.T."/>
            <person name="Zimmer P.D."/>
            <person name="Malone G."/>
            <person name="Dellagostin O."/>
            <person name="de Oliveira A.C."/>
            <person name="Bevan M."/>
            <person name="Bancroft I."/>
            <person name="Minx P."/>
            <person name="Cordum H."/>
            <person name="Wilson R."/>
            <person name="Cheng Z."/>
            <person name="Jin W."/>
            <person name="Jiang J."/>
            <person name="Leong S.A."/>
            <person name="Iwama H."/>
            <person name="Gojobori T."/>
            <person name="Itoh T."/>
            <person name="Niimura Y."/>
            <person name="Fujii Y."/>
            <person name="Habara T."/>
            <person name="Sakai H."/>
            <person name="Sato Y."/>
            <person name="Wilson G."/>
            <person name="Kumar K."/>
            <person name="McCouch S."/>
            <person name="Juretic N."/>
            <person name="Hoen D."/>
            <person name="Wright S."/>
            <person name="Bruskiewich R."/>
            <person name="Bureau T."/>
            <person name="Miyao A."/>
            <person name="Hirochika H."/>
            <person name="Nishikawa T."/>
            <person name="Kadowaki K."/>
            <person name="Sugiura M."/>
            <person name="Burr B."/>
            <person name="Sasaki T."/>
        </authorList>
    </citation>
    <scope>NUCLEOTIDE SEQUENCE [LARGE SCALE GENOMIC DNA]</scope>
    <source>
        <strain evidence="3">cv. Nipponbare</strain>
    </source>
</reference>
<keyword evidence="1" id="KW-0472">Membrane</keyword>
<evidence type="ECO:0000313" key="3">
    <source>
        <dbReference type="Proteomes" id="UP000000763"/>
    </source>
</evidence>
<proteinExistence type="predicted"/>
<sequence length="62" mass="7041">MKEYTVMPYLLKSYRHYMQQCRSSAATPPMGLGLFIIAVATIATRRIRLMPDSLKYETGGGR</sequence>
<feature type="transmembrane region" description="Helical" evidence="1">
    <location>
        <begin position="25"/>
        <end position="44"/>
    </location>
</feature>
<accession>Q69TB8</accession>
<evidence type="ECO:0000256" key="1">
    <source>
        <dbReference type="SAM" id="Phobius"/>
    </source>
</evidence>
<dbReference type="EMBL" id="AP004756">
    <property type="protein sequence ID" value="BAD33206.1"/>
    <property type="molecule type" value="Genomic_DNA"/>
</dbReference>
<organism evidence="2 3">
    <name type="scientific">Oryza sativa subsp. japonica</name>
    <name type="common">Rice</name>
    <dbReference type="NCBI Taxonomy" id="39947"/>
    <lineage>
        <taxon>Eukaryota</taxon>
        <taxon>Viridiplantae</taxon>
        <taxon>Streptophyta</taxon>
        <taxon>Embryophyta</taxon>
        <taxon>Tracheophyta</taxon>
        <taxon>Spermatophyta</taxon>
        <taxon>Magnoliopsida</taxon>
        <taxon>Liliopsida</taxon>
        <taxon>Poales</taxon>
        <taxon>Poaceae</taxon>
        <taxon>BOP clade</taxon>
        <taxon>Oryzoideae</taxon>
        <taxon>Oryzeae</taxon>
        <taxon>Oryzinae</taxon>
        <taxon>Oryza</taxon>
        <taxon>Oryza sativa</taxon>
    </lineage>
</organism>
<reference evidence="3" key="2">
    <citation type="journal article" date="2008" name="Nucleic Acids Res.">
        <title>The rice annotation project database (RAP-DB): 2008 update.</title>
        <authorList>
            <consortium name="The rice annotation project (RAP)"/>
        </authorList>
    </citation>
    <scope>GENOME REANNOTATION</scope>
    <source>
        <strain evidence="3">cv. Nipponbare</strain>
    </source>
</reference>
<gene>
    <name evidence="2" type="primary">P0592C05.15</name>
</gene>
<name>Q69TB8_ORYSJ</name>
<keyword evidence="1" id="KW-0812">Transmembrane</keyword>